<name>A0A8J8K484_9FLAO</name>
<keyword evidence="2" id="KW-1185">Reference proteome</keyword>
<dbReference type="RefSeq" id="WP_173778052.1">
    <property type="nucleotide sequence ID" value="NZ_JABSNO010000002.1"/>
</dbReference>
<accession>A0A8J8K484</accession>
<reference evidence="1" key="1">
    <citation type="submission" date="2020-05" db="EMBL/GenBank/DDBJ databases">
        <title>Genomic Encyclopedia of Type Strains, Phase IV (KMG-V): Genome sequencing to study the core and pangenomes of soil and plant-associated prokaryotes.</title>
        <authorList>
            <person name="Whitman W."/>
        </authorList>
    </citation>
    <scope>NUCLEOTIDE SEQUENCE</scope>
    <source>
        <strain evidence="1">16F</strain>
    </source>
</reference>
<evidence type="ECO:0000313" key="1">
    <source>
        <dbReference type="EMBL" id="NRS91425.1"/>
    </source>
</evidence>
<protein>
    <submittedName>
        <fullName evidence="1">Uncharacterized protein</fullName>
    </submittedName>
</protein>
<dbReference type="Proteomes" id="UP000610746">
    <property type="component" value="Unassembled WGS sequence"/>
</dbReference>
<sequence length="74" mass="8852">MADYLEENPVNLFFTAGDIAREERNSILNKLLSILPKDKKFLVRKIRIKYRNGFAIEDSLEKIEKKEFRYEITE</sequence>
<dbReference type="EMBL" id="JABSNO010000002">
    <property type="protein sequence ID" value="NRS91425.1"/>
    <property type="molecule type" value="Genomic_DNA"/>
</dbReference>
<organism evidence="1 2">
    <name type="scientific">Frigoriflavimonas asaccharolytica</name>
    <dbReference type="NCBI Taxonomy" id="2735899"/>
    <lineage>
        <taxon>Bacteria</taxon>
        <taxon>Pseudomonadati</taxon>
        <taxon>Bacteroidota</taxon>
        <taxon>Flavobacteriia</taxon>
        <taxon>Flavobacteriales</taxon>
        <taxon>Weeksellaceae</taxon>
        <taxon>Frigoriflavimonas</taxon>
    </lineage>
</organism>
<proteinExistence type="predicted"/>
<dbReference type="AlphaFoldDB" id="A0A8J8K484"/>
<evidence type="ECO:0000313" key="2">
    <source>
        <dbReference type="Proteomes" id="UP000610746"/>
    </source>
</evidence>
<gene>
    <name evidence="1" type="ORF">HNQ03_000491</name>
</gene>
<comment type="caution">
    <text evidence="1">The sequence shown here is derived from an EMBL/GenBank/DDBJ whole genome shotgun (WGS) entry which is preliminary data.</text>
</comment>